<name>A0A6G1HAS3_9PEZI</name>
<evidence type="ECO:0000256" key="1">
    <source>
        <dbReference type="SAM" id="MobiDB-lite"/>
    </source>
</evidence>
<feature type="region of interest" description="Disordered" evidence="1">
    <location>
        <begin position="136"/>
        <end position="170"/>
    </location>
</feature>
<dbReference type="EMBL" id="ML977143">
    <property type="protein sequence ID" value="KAF1990164.1"/>
    <property type="molecule type" value="Genomic_DNA"/>
</dbReference>
<dbReference type="AlphaFoldDB" id="A0A6G1HAS3"/>
<keyword evidence="3" id="KW-1185">Reference proteome</keyword>
<sequence length="544" mass="60931">MTRTHPFLLGEVCTNLIELQTDYDRLRTDVAFTTFFDASQSVLEELTSPYYVHVYHIAGTAVELVVVLIAVCTILELELGGREVGCVVVVDDDSEGSFVDVVDFLAERLGGHYGDDDVRHFQKDVHVVRGISIPAPRDIPFGPTSSSTSSSEKQDLDHANTNNNDRDLEQTLDRTTRTIISTASSVSATGTIWHETASVTLLLSFLHQDKLLFSRRNKLILGICITSALDISADSFTVHDDFHGPGDLSALRRLSTRLLTPLLFVSMQALGLRLGSMNQMPGWARLWPRMIPEGRWWGSVKRVFDEVTTTAFQLADAMRGTHGVEVLDEVREYRSSSSGANSSNQIYENGNENDEWMHKVLSPSSYTRHKCTLTHLRPLLPSLATTLSSPLPLSSLTHPLSLLLLLPHPALSIPACRSCGVLAIKTAFKLRTRTFRLDPDARTYILLQRDYNVVKNRVLDAWERWLPWMVRMAERGVRGEVAGAWRGVREMVRGRFDVLRQAEGEREGEGQGKGEQLDWIDWEWVREAERGVESGVFAAVCGRD</sequence>
<organism evidence="2 3">
    <name type="scientific">Aulographum hederae CBS 113979</name>
    <dbReference type="NCBI Taxonomy" id="1176131"/>
    <lineage>
        <taxon>Eukaryota</taxon>
        <taxon>Fungi</taxon>
        <taxon>Dikarya</taxon>
        <taxon>Ascomycota</taxon>
        <taxon>Pezizomycotina</taxon>
        <taxon>Dothideomycetes</taxon>
        <taxon>Pleosporomycetidae</taxon>
        <taxon>Aulographales</taxon>
        <taxon>Aulographaceae</taxon>
    </lineage>
</organism>
<dbReference type="Proteomes" id="UP000800041">
    <property type="component" value="Unassembled WGS sequence"/>
</dbReference>
<gene>
    <name evidence="2" type="ORF">K402DRAFT_401624</name>
</gene>
<protein>
    <submittedName>
        <fullName evidence="2">Uncharacterized protein</fullName>
    </submittedName>
</protein>
<reference evidence="2" key="1">
    <citation type="journal article" date="2020" name="Stud. Mycol.">
        <title>101 Dothideomycetes genomes: a test case for predicting lifestyles and emergence of pathogens.</title>
        <authorList>
            <person name="Haridas S."/>
            <person name="Albert R."/>
            <person name="Binder M."/>
            <person name="Bloem J."/>
            <person name="Labutti K."/>
            <person name="Salamov A."/>
            <person name="Andreopoulos B."/>
            <person name="Baker S."/>
            <person name="Barry K."/>
            <person name="Bills G."/>
            <person name="Bluhm B."/>
            <person name="Cannon C."/>
            <person name="Castanera R."/>
            <person name="Culley D."/>
            <person name="Daum C."/>
            <person name="Ezra D."/>
            <person name="Gonzalez J."/>
            <person name="Henrissat B."/>
            <person name="Kuo A."/>
            <person name="Liang C."/>
            <person name="Lipzen A."/>
            <person name="Lutzoni F."/>
            <person name="Magnuson J."/>
            <person name="Mondo S."/>
            <person name="Nolan M."/>
            <person name="Ohm R."/>
            <person name="Pangilinan J."/>
            <person name="Park H.-J."/>
            <person name="Ramirez L."/>
            <person name="Alfaro M."/>
            <person name="Sun H."/>
            <person name="Tritt A."/>
            <person name="Yoshinaga Y."/>
            <person name="Zwiers L.-H."/>
            <person name="Turgeon B."/>
            <person name="Goodwin S."/>
            <person name="Spatafora J."/>
            <person name="Crous P."/>
            <person name="Grigoriev I."/>
        </authorList>
    </citation>
    <scope>NUCLEOTIDE SEQUENCE</scope>
    <source>
        <strain evidence="2">CBS 113979</strain>
    </source>
</reference>
<proteinExistence type="predicted"/>
<feature type="compositionally biased region" description="Basic and acidic residues" evidence="1">
    <location>
        <begin position="152"/>
        <end position="170"/>
    </location>
</feature>
<evidence type="ECO:0000313" key="2">
    <source>
        <dbReference type="EMBL" id="KAF1990164.1"/>
    </source>
</evidence>
<accession>A0A6G1HAS3</accession>
<evidence type="ECO:0000313" key="3">
    <source>
        <dbReference type="Proteomes" id="UP000800041"/>
    </source>
</evidence>